<evidence type="ECO:0000256" key="7">
    <source>
        <dbReference type="SAM" id="Phobius"/>
    </source>
</evidence>
<dbReference type="Gene3D" id="1.20.81.30">
    <property type="entry name" value="Type II secretion system (T2SS), domain F"/>
    <property type="match status" value="2"/>
</dbReference>
<evidence type="ECO:0000313" key="9">
    <source>
        <dbReference type="EMBL" id="OEH92886.1"/>
    </source>
</evidence>
<dbReference type="STRING" id="1305675.BFG57_14510"/>
<evidence type="ECO:0000256" key="5">
    <source>
        <dbReference type="ARBA" id="ARBA00022989"/>
    </source>
</evidence>
<evidence type="ECO:0000313" key="10">
    <source>
        <dbReference type="Proteomes" id="UP000095209"/>
    </source>
</evidence>
<dbReference type="InterPro" id="IPR042094">
    <property type="entry name" value="T2SS_GspF_sf"/>
</dbReference>
<proteinExistence type="inferred from homology"/>
<dbReference type="GO" id="GO:0005886">
    <property type="term" value="C:plasma membrane"/>
    <property type="evidence" value="ECO:0007669"/>
    <property type="project" value="UniProtKB-SubCell"/>
</dbReference>
<evidence type="ECO:0000256" key="4">
    <source>
        <dbReference type="ARBA" id="ARBA00022692"/>
    </source>
</evidence>
<reference evidence="9 10" key="1">
    <citation type="submission" date="2016-08" db="EMBL/GenBank/DDBJ databases">
        <title>Genome of Bacillus solimangrovi GH2-4.</title>
        <authorList>
            <person name="Lim S."/>
            <person name="Kim B.-C."/>
        </authorList>
    </citation>
    <scope>NUCLEOTIDE SEQUENCE [LARGE SCALE GENOMIC DNA]</scope>
    <source>
        <strain evidence="9 10">GH2-4</strain>
    </source>
</reference>
<dbReference type="PRINTS" id="PR00812">
    <property type="entry name" value="BCTERIALGSPF"/>
</dbReference>
<dbReference type="AlphaFoldDB" id="A0A1E5LFQ6"/>
<dbReference type="EMBL" id="MJEH01000021">
    <property type="protein sequence ID" value="OEH92886.1"/>
    <property type="molecule type" value="Genomic_DNA"/>
</dbReference>
<gene>
    <name evidence="9" type="ORF">BFG57_14510</name>
</gene>
<dbReference type="InterPro" id="IPR047692">
    <property type="entry name" value="T4P_ComGB"/>
</dbReference>
<feature type="domain" description="Type II secretion system protein GspF" evidence="8">
    <location>
        <begin position="18"/>
        <end position="137"/>
    </location>
</feature>
<sequence>MALWRNRNKWSVKQQADFLNKLSTLLQRGYSIANALMLLMHYQKPHIKKGIQEGVESLKNGYPFHLVLQNKGFSSYITSYLYSSEKQGNLIVAIENGAKWLDARLLYEQRLQKMLRYPLLLLVLLVGMVYFMQILLFPQFSMLYGSVGHELPLLTRFVSFLPTIIKWMMITIIIIVFICFLLYRFYLYPRPLLQQLSFFMNFPFVRRFLSLFLTHQYMLQLGSLLNGGLSIYDSLEVLLKQTYAKFVQEVSLELKGSLEQGLSLATALEHMPYFESESSIVLLHGQANGTVAKEMLDYSEIVFEQLETYANNVLRIVQPLLFLTIGVTVIMIYLGMMLPIFDLMQTI</sequence>
<feature type="transmembrane region" description="Helical" evidence="7">
    <location>
        <begin position="320"/>
        <end position="341"/>
    </location>
</feature>
<organism evidence="9 10">
    <name type="scientific">Bacillus solimangrovi</name>
    <dbReference type="NCBI Taxonomy" id="1305675"/>
    <lineage>
        <taxon>Bacteria</taxon>
        <taxon>Bacillati</taxon>
        <taxon>Bacillota</taxon>
        <taxon>Bacilli</taxon>
        <taxon>Bacillales</taxon>
        <taxon>Bacillaceae</taxon>
        <taxon>Bacillus</taxon>
    </lineage>
</organism>
<comment type="caution">
    <text evidence="9">The sequence shown here is derived from an EMBL/GenBank/DDBJ whole genome shotgun (WGS) entry which is preliminary data.</text>
</comment>
<dbReference type="Pfam" id="PF00482">
    <property type="entry name" value="T2SSF"/>
    <property type="match status" value="2"/>
</dbReference>
<evidence type="ECO:0000256" key="1">
    <source>
        <dbReference type="ARBA" id="ARBA00004651"/>
    </source>
</evidence>
<dbReference type="PANTHER" id="PTHR30012">
    <property type="entry name" value="GENERAL SECRETION PATHWAY PROTEIN"/>
    <property type="match status" value="1"/>
</dbReference>
<keyword evidence="10" id="KW-1185">Reference proteome</keyword>
<dbReference type="Proteomes" id="UP000095209">
    <property type="component" value="Unassembled WGS sequence"/>
</dbReference>
<evidence type="ECO:0000256" key="2">
    <source>
        <dbReference type="ARBA" id="ARBA00005745"/>
    </source>
</evidence>
<accession>A0A1E5LFQ6</accession>
<dbReference type="NCBIfam" id="NF041012">
    <property type="entry name" value="T4P_ComGB"/>
    <property type="match status" value="1"/>
</dbReference>
<dbReference type="PANTHER" id="PTHR30012:SF0">
    <property type="entry name" value="TYPE II SECRETION SYSTEM PROTEIN F-RELATED"/>
    <property type="match status" value="1"/>
</dbReference>
<feature type="domain" description="Type II secretion system protein GspF" evidence="8">
    <location>
        <begin position="219"/>
        <end position="339"/>
    </location>
</feature>
<evidence type="ECO:0000256" key="6">
    <source>
        <dbReference type="ARBA" id="ARBA00023136"/>
    </source>
</evidence>
<name>A0A1E5LFQ6_9BACI</name>
<evidence type="ECO:0000259" key="8">
    <source>
        <dbReference type="Pfam" id="PF00482"/>
    </source>
</evidence>
<protein>
    <recommendedName>
        <fullName evidence="8">Type II secretion system protein GspF domain-containing protein</fullName>
    </recommendedName>
</protein>
<dbReference type="OrthoDB" id="1638902at2"/>
<dbReference type="InterPro" id="IPR003004">
    <property type="entry name" value="GspF/PilC"/>
</dbReference>
<keyword evidence="6 7" id="KW-0472">Membrane</keyword>
<keyword evidence="3" id="KW-1003">Cell membrane</keyword>
<evidence type="ECO:0000256" key="3">
    <source>
        <dbReference type="ARBA" id="ARBA00022475"/>
    </source>
</evidence>
<feature type="transmembrane region" description="Helical" evidence="7">
    <location>
        <begin position="164"/>
        <end position="187"/>
    </location>
</feature>
<feature type="transmembrane region" description="Helical" evidence="7">
    <location>
        <begin position="119"/>
        <end position="144"/>
    </location>
</feature>
<comment type="subcellular location">
    <subcellularLocation>
        <location evidence="1">Cell membrane</location>
        <topology evidence="1">Multi-pass membrane protein</topology>
    </subcellularLocation>
</comment>
<keyword evidence="5 7" id="KW-1133">Transmembrane helix</keyword>
<keyword evidence="4 7" id="KW-0812">Transmembrane</keyword>
<dbReference type="RefSeq" id="WP_069717064.1">
    <property type="nucleotide sequence ID" value="NZ_MJEH01000021.1"/>
</dbReference>
<dbReference type="InterPro" id="IPR018076">
    <property type="entry name" value="T2SS_GspF_dom"/>
</dbReference>
<comment type="similarity">
    <text evidence="2">Belongs to the GSP F family.</text>
</comment>